<dbReference type="GO" id="GO:0003700">
    <property type="term" value="F:DNA-binding transcription factor activity"/>
    <property type="evidence" value="ECO:0007669"/>
    <property type="project" value="InterPro"/>
</dbReference>
<proteinExistence type="inferred from homology"/>
<dbReference type="InterPro" id="IPR036388">
    <property type="entry name" value="WH-like_DNA-bd_sf"/>
</dbReference>
<feature type="domain" description="HTH marR-type" evidence="3">
    <location>
        <begin position="17"/>
        <end position="58"/>
    </location>
</feature>
<dbReference type="Proteomes" id="UP000569951">
    <property type="component" value="Unassembled WGS sequence"/>
</dbReference>
<dbReference type="PROSITE" id="PS01125">
    <property type="entry name" value="ROK"/>
    <property type="match status" value="1"/>
</dbReference>
<dbReference type="InterPro" id="IPR043129">
    <property type="entry name" value="ATPase_NBD"/>
</dbReference>
<evidence type="ECO:0000256" key="1">
    <source>
        <dbReference type="ARBA" id="ARBA00006479"/>
    </source>
</evidence>
<keyword evidence="4" id="KW-0808">Transferase</keyword>
<comment type="similarity">
    <text evidence="1">Belongs to the ROK (NagC/XylR) family.</text>
</comment>
<reference evidence="4 5" key="1">
    <citation type="submission" date="2020-08" db="EMBL/GenBank/DDBJ databases">
        <title>Genomic Encyclopedia of Type Strains, Phase IV (KMG-IV): sequencing the most valuable type-strain genomes for metagenomic binning, comparative biology and taxonomic classification.</title>
        <authorList>
            <person name="Goeker M."/>
        </authorList>
    </citation>
    <scope>NUCLEOTIDE SEQUENCE [LARGE SCALE GENOMIC DNA]</scope>
    <source>
        <strain evidence="4 5">DSM 21458</strain>
    </source>
</reference>
<evidence type="ECO:0000313" key="4">
    <source>
        <dbReference type="EMBL" id="MBB6097806.1"/>
    </source>
</evidence>
<accession>A0A841HY34</accession>
<dbReference type="InterPro" id="IPR000600">
    <property type="entry name" value="ROK"/>
</dbReference>
<dbReference type="CDD" id="cd00090">
    <property type="entry name" value="HTH_ARSR"/>
    <property type="match status" value="1"/>
</dbReference>
<dbReference type="Gene3D" id="3.30.420.40">
    <property type="match status" value="2"/>
</dbReference>
<keyword evidence="4" id="KW-0418">Kinase</keyword>
<gene>
    <name evidence="4" type="ORF">HNR42_001229</name>
</gene>
<name>A0A841HY34_9DEIO</name>
<sequence>MSDGSLDLAAIRVQHTLMLLRALWEHDLSRADLARRFGLSRSAVSSIVADLLEAGLVIELSPGASSGGRKPTPLRLQARAAHLLAVDLGARHLSVAVTDLRGHTLARNDRSHSVLEGPQATYAAVESASLDLLASTGIPLGSVAMVGIGIPGPVDHHSGRVVQPPNMRGWDDENVAEQLARRLGRPVLVENDANLGALAEARFGAERGERDLIYLKVATGIGAGILLGGQLLRGARGGAGEIGHISINESGPAGRSGNPGSLESYAAADVLLERARSRSGDLSLEVRDLVRRARSGDPLALEVWRETGEHLGVAIATLLNLFNPAAVVLGGQLAAAGDALLQPAREVALRRTLRINRESVRISASTLGADAGLLGSVSLLLDALFTPRWLAHLTGVARAARAQGGRAPPPSLSRPVSSPTLPAFPSPKESV</sequence>
<dbReference type="InterPro" id="IPR036390">
    <property type="entry name" value="WH_DNA-bd_sf"/>
</dbReference>
<feature type="region of interest" description="Disordered" evidence="2">
    <location>
        <begin position="401"/>
        <end position="431"/>
    </location>
</feature>
<dbReference type="RefSeq" id="WP_183985624.1">
    <property type="nucleotide sequence ID" value="NZ_JACHHG010000004.1"/>
</dbReference>
<dbReference type="PANTHER" id="PTHR18964">
    <property type="entry name" value="ROK (REPRESSOR, ORF, KINASE) FAMILY"/>
    <property type="match status" value="1"/>
</dbReference>
<dbReference type="Pfam" id="PF00480">
    <property type="entry name" value="ROK"/>
    <property type="match status" value="1"/>
</dbReference>
<dbReference type="Gene3D" id="1.10.10.10">
    <property type="entry name" value="Winged helix-like DNA-binding domain superfamily/Winged helix DNA-binding domain"/>
    <property type="match status" value="1"/>
</dbReference>
<dbReference type="SUPFAM" id="SSF53067">
    <property type="entry name" value="Actin-like ATPase domain"/>
    <property type="match status" value="1"/>
</dbReference>
<protein>
    <submittedName>
        <fullName evidence="4">Putative NBD/HSP70 family sugar kinase</fullName>
    </submittedName>
</protein>
<evidence type="ECO:0000313" key="5">
    <source>
        <dbReference type="Proteomes" id="UP000569951"/>
    </source>
</evidence>
<evidence type="ECO:0000259" key="3">
    <source>
        <dbReference type="Pfam" id="PF12802"/>
    </source>
</evidence>
<dbReference type="GO" id="GO:0016301">
    <property type="term" value="F:kinase activity"/>
    <property type="evidence" value="ECO:0007669"/>
    <property type="project" value="UniProtKB-KW"/>
</dbReference>
<dbReference type="InterPro" id="IPR049874">
    <property type="entry name" value="ROK_cs"/>
</dbReference>
<comment type="caution">
    <text evidence="4">The sequence shown here is derived from an EMBL/GenBank/DDBJ whole genome shotgun (WGS) entry which is preliminary data.</text>
</comment>
<evidence type="ECO:0000256" key="2">
    <source>
        <dbReference type="SAM" id="MobiDB-lite"/>
    </source>
</evidence>
<dbReference type="EMBL" id="JACHHG010000004">
    <property type="protein sequence ID" value="MBB6097806.1"/>
    <property type="molecule type" value="Genomic_DNA"/>
</dbReference>
<dbReference type="PANTHER" id="PTHR18964:SF173">
    <property type="entry name" value="GLUCOKINASE"/>
    <property type="match status" value="1"/>
</dbReference>
<keyword evidence="5" id="KW-1185">Reference proteome</keyword>
<dbReference type="InterPro" id="IPR011991">
    <property type="entry name" value="ArsR-like_HTH"/>
</dbReference>
<dbReference type="InterPro" id="IPR000835">
    <property type="entry name" value="HTH_MarR-typ"/>
</dbReference>
<dbReference type="Pfam" id="PF12802">
    <property type="entry name" value="MarR_2"/>
    <property type="match status" value="1"/>
</dbReference>
<dbReference type="AlphaFoldDB" id="A0A841HY34"/>
<dbReference type="SUPFAM" id="SSF46785">
    <property type="entry name" value="Winged helix' DNA-binding domain"/>
    <property type="match status" value="1"/>
</dbReference>
<organism evidence="4 5">
    <name type="scientific">Deinobacterium chartae</name>
    <dbReference type="NCBI Taxonomy" id="521158"/>
    <lineage>
        <taxon>Bacteria</taxon>
        <taxon>Thermotogati</taxon>
        <taxon>Deinococcota</taxon>
        <taxon>Deinococci</taxon>
        <taxon>Deinococcales</taxon>
        <taxon>Deinococcaceae</taxon>
        <taxon>Deinobacterium</taxon>
    </lineage>
</organism>